<dbReference type="GO" id="GO:0005783">
    <property type="term" value="C:endoplasmic reticulum"/>
    <property type="evidence" value="ECO:0007669"/>
    <property type="project" value="TreeGrafter"/>
</dbReference>
<accession>A0A7S3K3Q4</accession>
<keyword evidence="2 5" id="KW-0812">Transmembrane</keyword>
<evidence type="ECO:0000256" key="4">
    <source>
        <dbReference type="ARBA" id="ARBA00023136"/>
    </source>
</evidence>
<evidence type="ECO:0000313" key="8">
    <source>
        <dbReference type="EMBL" id="CAE0372504.1"/>
    </source>
</evidence>
<evidence type="ECO:0000259" key="7">
    <source>
        <dbReference type="PROSITE" id="PS50922"/>
    </source>
</evidence>
<evidence type="ECO:0000256" key="5">
    <source>
        <dbReference type="PROSITE-ProRule" id="PRU00205"/>
    </source>
</evidence>
<gene>
    <name evidence="8" type="ORF">ALAG00032_LOCUS13288</name>
</gene>
<proteinExistence type="predicted"/>
<feature type="transmembrane region" description="Helical" evidence="6">
    <location>
        <begin position="239"/>
        <end position="264"/>
    </location>
</feature>
<dbReference type="EMBL" id="HBIJ01020303">
    <property type="protein sequence ID" value="CAE0372504.1"/>
    <property type="molecule type" value="Transcribed_RNA"/>
</dbReference>
<evidence type="ECO:0000256" key="3">
    <source>
        <dbReference type="ARBA" id="ARBA00022989"/>
    </source>
</evidence>
<evidence type="ECO:0000256" key="1">
    <source>
        <dbReference type="ARBA" id="ARBA00004141"/>
    </source>
</evidence>
<dbReference type="GO" id="GO:0016020">
    <property type="term" value="C:membrane"/>
    <property type="evidence" value="ECO:0007669"/>
    <property type="project" value="UniProtKB-SubCell"/>
</dbReference>
<protein>
    <recommendedName>
        <fullName evidence="7">TLC domain-containing protein</fullName>
    </recommendedName>
</protein>
<dbReference type="InterPro" id="IPR050846">
    <property type="entry name" value="TLCD"/>
</dbReference>
<feature type="domain" description="TLC" evidence="7">
    <location>
        <begin position="48"/>
        <end position="268"/>
    </location>
</feature>
<dbReference type="AlphaFoldDB" id="A0A7S3K3Q4"/>
<dbReference type="SMART" id="SM00724">
    <property type="entry name" value="TLC"/>
    <property type="match status" value="1"/>
</dbReference>
<dbReference type="PANTHER" id="PTHR13439:SF0">
    <property type="entry name" value="TOPOISOMERASE I DAMAGE AFFECTED PROTEIN 4"/>
    <property type="match status" value="1"/>
</dbReference>
<organism evidence="8">
    <name type="scientific">Aureoumbra lagunensis</name>
    <dbReference type="NCBI Taxonomy" id="44058"/>
    <lineage>
        <taxon>Eukaryota</taxon>
        <taxon>Sar</taxon>
        <taxon>Stramenopiles</taxon>
        <taxon>Ochrophyta</taxon>
        <taxon>Pelagophyceae</taxon>
        <taxon>Pelagomonadales</taxon>
        <taxon>Aureoumbra</taxon>
    </lineage>
</organism>
<sequence length="289" mass="33091">MLPIKRAARMSSAEQGWYCGRMILTLIALEFIFRSCIPVPKKIKENKKLIGEYKMKVIAMSHATFASFGALYAILSDSHLKSQTWAVLTFSSKEIDSLFVHPAGAFASRILTSITTAFFFWELLHLANWASTSNLDRISMIMHHFISIALWPASCKNRIAHFFLIHFEFSEISSPFLHLRWFARNFSWTPQTDLFVSALFASTFFFFRSSIVIPMLRAAFITNPLNASAYPFLNLAERIISVISLPLPFLLNALWTYQIVLMIYKTIRRLDKKKNNTSQTSSNGIHKVS</sequence>
<dbReference type="PANTHER" id="PTHR13439">
    <property type="entry name" value="CT120 PROTEIN"/>
    <property type="match status" value="1"/>
</dbReference>
<dbReference type="InterPro" id="IPR006634">
    <property type="entry name" value="TLC-dom"/>
</dbReference>
<feature type="transmembrane region" description="Helical" evidence="6">
    <location>
        <begin position="99"/>
        <end position="123"/>
    </location>
</feature>
<reference evidence="8" key="1">
    <citation type="submission" date="2021-01" db="EMBL/GenBank/DDBJ databases">
        <authorList>
            <person name="Corre E."/>
            <person name="Pelletier E."/>
            <person name="Niang G."/>
            <person name="Scheremetjew M."/>
            <person name="Finn R."/>
            <person name="Kale V."/>
            <person name="Holt S."/>
            <person name="Cochrane G."/>
            <person name="Meng A."/>
            <person name="Brown T."/>
            <person name="Cohen L."/>
        </authorList>
    </citation>
    <scope>NUCLEOTIDE SEQUENCE</scope>
    <source>
        <strain evidence="8">CCMP1510</strain>
    </source>
</reference>
<dbReference type="GO" id="GO:0055088">
    <property type="term" value="P:lipid homeostasis"/>
    <property type="evidence" value="ECO:0007669"/>
    <property type="project" value="TreeGrafter"/>
</dbReference>
<keyword evidence="3 6" id="KW-1133">Transmembrane helix</keyword>
<feature type="transmembrane region" description="Helical" evidence="6">
    <location>
        <begin position="194"/>
        <end position="219"/>
    </location>
</feature>
<keyword evidence="4 5" id="KW-0472">Membrane</keyword>
<evidence type="ECO:0000256" key="6">
    <source>
        <dbReference type="SAM" id="Phobius"/>
    </source>
</evidence>
<dbReference type="Pfam" id="PF03798">
    <property type="entry name" value="TRAM_LAG1_CLN8"/>
    <property type="match status" value="1"/>
</dbReference>
<dbReference type="PROSITE" id="PS50922">
    <property type="entry name" value="TLC"/>
    <property type="match status" value="1"/>
</dbReference>
<feature type="transmembrane region" description="Helical" evidence="6">
    <location>
        <begin position="57"/>
        <end position="75"/>
    </location>
</feature>
<comment type="subcellular location">
    <subcellularLocation>
        <location evidence="1">Membrane</location>
        <topology evidence="1">Multi-pass membrane protein</topology>
    </subcellularLocation>
</comment>
<name>A0A7S3K3Q4_9STRA</name>
<evidence type="ECO:0000256" key="2">
    <source>
        <dbReference type="ARBA" id="ARBA00022692"/>
    </source>
</evidence>